<dbReference type="InterPro" id="IPR036906">
    <property type="entry name" value="ATPase_V1_fsu_sf"/>
</dbReference>
<proteinExistence type="inferred from homology"/>
<dbReference type="Pfam" id="PF01990">
    <property type="entry name" value="ATP-synt_F"/>
    <property type="match status" value="1"/>
</dbReference>
<dbReference type="InterPro" id="IPR008218">
    <property type="entry name" value="ATPase_V1-cplx_f_g_su"/>
</dbReference>
<comment type="similarity">
    <text evidence="1">Belongs to the V-ATPase F subunit family.</text>
</comment>
<dbReference type="PANTHER" id="PTHR13861">
    <property type="entry name" value="VACUOLAR ATP SYNTHASE SUBUNIT F"/>
    <property type="match status" value="1"/>
</dbReference>
<keyword evidence="2" id="KW-0813">Transport</keyword>
<reference evidence="5" key="1">
    <citation type="submission" date="2019-12" db="EMBL/GenBank/DDBJ databases">
        <title>Genome sequencing and annotation of Brassica cretica.</title>
        <authorList>
            <person name="Studholme D.J."/>
            <person name="Sarris P.F."/>
        </authorList>
    </citation>
    <scope>NUCLEOTIDE SEQUENCE</scope>
    <source>
        <strain evidence="5">PFS-001/15</strain>
        <tissue evidence="5">Leaf</tissue>
    </source>
</reference>
<dbReference type="Proteomes" id="UP000712281">
    <property type="component" value="Unassembled WGS sequence"/>
</dbReference>
<dbReference type="AlphaFoldDB" id="A0A8S9FS83"/>
<name>A0A8S9FS83_BRACR</name>
<keyword evidence="3" id="KW-0375">Hydrogen ion transport</keyword>
<protein>
    <recommendedName>
        <fullName evidence="7">V-type proton ATPase subunit F</fullName>
    </recommendedName>
</protein>
<organism evidence="5 6">
    <name type="scientific">Brassica cretica</name>
    <name type="common">Mustard</name>
    <dbReference type="NCBI Taxonomy" id="69181"/>
    <lineage>
        <taxon>Eukaryota</taxon>
        <taxon>Viridiplantae</taxon>
        <taxon>Streptophyta</taxon>
        <taxon>Embryophyta</taxon>
        <taxon>Tracheophyta</taxon>
        <taxon>Spermatophyta</taxon>
        <taxon>Magnoliopsida</taxon>
        <taxon>eudicotyledons</taxon>
        <taxon>Gunneridae</taxon>
        <taxon>Pentapetalae</taxon>
        <taxon>rosids</taxon>
        <taxon>malvids</taxon>
        <taxon>Brassicales</taxon>
        <taxon>Brassicaceae</taxon>
        <taxon>Brassiceae</taxon>
        <taxon>Brassica</taxon>
    </lineage>
</organism>
<gene>
    <name evidence="5" type="ORF">F2Q68_00018638</name>
</gene>
<comment type="caution">
    <text evidence="5">The sequence shown here is derived from an EMBL/GenBank/DDBJ whole genome shotgun (WGS) entry which is preliminary data.</text>
</comment>
<dbReference type="GO" id="GO:0016020">
    <property type="term" value="C:membrane"/>
    <property type="evidence" value="ECO:0007669"/>
    <property type="project" value="TreeGrafter"/>
</dbReference>
<evidence type="ECO:0000256" key="1">
    <source>
        <dbReference type="ARBA" id="ARBA00010148"/>
    </source>
</evidence>
<evidence type="ECO:0000313" key="5">
    <source>
        <dbReference type="EMBL" id="KAF2536580.1"/>
    </source>
</evidence>
<sequence>MAGRASIPARNSALIAMIADEDTVVGFLMAGVGNVDIRRKTNYLIVDSSTLL</sequence>
<dbReference type="GO" id="GO:0046961">
    <property type="term" value="F:proton-transporting ATPase activity, rotational mechanism"/>
    <property type="evidence" value="ECO:0007669"/>
    <property type="project" value="InterPro"/>
</dbReference>
<evidence type="ECO:0008006" key="7">
    <source>
        <dbReference type="Google" id="ProtNLM"/>
    </source>
</evidence>
<accession>A0A8S9FS83</accession>
<keyword evidence="4" id="KW-0406">Ion transport</keyword>
<dbReference type="EMBL" id="QGKW02002228">
    <property type="protein sequence ID" value="KAF2536580.1"/>
    <property type="molecule type" value="Genomic_DNA"/>
</dbReference>
<evidence type="ECO:0000256" key="2">
    <source>
        <dbReference type="ARBA" id="ARBA00022448"/>
    </source>
</evidence>
<dbReference type="Gene3D" id="3.40.50.10580">
    <property type="entry name" value="ATPase, V1 complex, subunit F"/>
    <property type="match status" value="1"/>
</dbReference>
<evidence type="ECO:0000256" key="4">
    <source>
        <dbReference type="ARBA" id="ARBA00023065"/>
    </source>
</evidence>
<evidence type="ECO:0000256" key="3">
    <source>
        <dbReference type="ARBA" id="ARBA00022781"/>
    </source>
</evidence>
<evidence type="ECO:0000313" key="6">
    <source>
        <dbReference type="Proteomes" id="UP000712281"/>
    </source>
</evidence>
<dbReference type="PANTHER" id="PTHR13861:SF2">
    <property type="entry name" value="V-TYPE PROTON ATPASE SUBUNIT F"/>
    <property type="match status" value="1"/>
</dbReference>